<name>A0A0F9TBV7_9ZZZZ</name>
<dbReference type="AlphaFoldDB" id="A0A0F9TBV7"/>
<accession>A0A0F9TBV7</accession>
<organism evidence="1">
    <name type="scientific">marine sediment metagenome</name>
    <dbReference type="NCBI Taxonomy" id="412755"/>
    <lineage>
        <taxon>unclassified sequences</taxon>
        <taxon>metagenomes</taxon>
        <taxon>ecological metagenomes</taxon>
    </lineage>
</organism>
<protein>
    <submittedName>
        <fullName evidence="1">Uncharacterized protein</fullName>
    </submittedName>
</protein>
<proteinExistence type="predicted"/>
<comment type="caution">
    <text evidence="1">The sequence shown here is derived from an EMBL/GenBank/DDBJ whole genome shotgun (WGS) entry which is preliminary data.</text>
</comment>
<dbReference type="EMBL" id="LAZR01000292">
    <property type="protein sequence ID" value="KKN76644.1"/>
    <property type="molecule type" value="Genomic_DNA"/>
</dbReference>
<evidence type="ECO:0000313" key="1">
    <source>
        <dbReference type="EMBL" id="KKN76644.1"/>
    </source>
</evidence>
<reference evidence="1" key="1">
    <citation type="journal article" date="2015" name="Nature">
        <title>Complex archaea that bridge the gap between prokaryotes and eukaryotes.</title>
        <authorList>
            <person name="Spang A."/>
            <person name="Saw J.H."/>
            <person name="Jorgensen S.L."/>
            <person name="Zaremba-Niedzwiedzka K."/>
            <person name="Martijn J."/>
            <person name="Lind A.E."/>
            <person name="van Eijk R."/>
            <person name="Schleper C."/>
            <person name="Guy L."/>
            <person name="Ettema T.J."/>
        </authorList>
    </citation>
    <scope>NUCLEOTIDE SEQUENCE</scope>
</reference>
<gene>
    <name evidence="1" type="ORF">LCGC14_0368410</name>
</gene>
<sequence>MSGMMKLRSYKTVVLTLAKYSKQYSGLDLFLKVSRKYKHAKNHTINLMLQDLGVLDAYTDANKIEYDWDRVEELLKMIENE</sequence>